<evidence type="ECO:0000313" key="8">
    <source>
        <dbReference type="Proteomes" id="UP001634394"/>
    </source>
</evidence>
<keyword evidence="2" id="KW-0328">Glycosyltransferase</keyword>
<dbReference type="PROSITE" id="PS51154">
    <property type="entry name" value="MACRO"/>
    <property type="match status" value="1"/>
</dbReference>
<name>A0ABD3VP83_SINWO</name>
<protein>
    <recommendedName>
        <fullName evidence="6">Macro domain-containing protein</fullName>
    </recommendedName>
</protein>
<dbReference type="AlphaFoldDB" id="A0ABD3VP83"/>
<evidence type="ECO:0000313" key="7">
    <source>
        <dbReference type="EMBL" id="KAL3863406.1"/>
    </source>
</evidence>
<evidence type="ECO:0000256" key="1">
    <source>
        <dbReference type="ARBA" id="ARBA00004123"/>
    </source>
</evidence>
<comment type="subcellular location">
    <subcellularLocation>
        <location evidence="1">Nucleus</location>
    </subcellularLocation>
</comment>
<organism evidence="7 8">
    <name type="scientific">Sinanodonta woodiana</name>
    <name type="common">Chinese pond mussel</name>
    <name type="synonym">Anodonta woodiana</name>
    <dbReference type="NCBI Taxonomy" id="1069815"/>
    <lineage>
        <taxon>Eukaryota</taxon>
        <taxon>Metazoa</taxon>
        <taxon>Spiralia</taxon>
        <taxon>Lophotrochozoa</taxon>
        <taxon>Mollusca</taxon>
        <taxon>Bivalvia</taxon>
        <taxon>Autobranchia</taxon>
        <taxon>Heteroconchia</taxon>
        <taxon>Palaeoheterodonta</taxon>
        <taxon>Unionida</taxon>
        <taxon>Unionoidea</taxon>
        <taxon>Unionidae</taxon>
        <taxon>Unioninae</taxon>
        <taxon>Sinanodonta</taxon>
    </lineage>
</organism>
<feature type="domain" description="Macro" evidence="6">
    <location>
        <begin position="516"/>
        <end position="702"/>
    </location>
</feature>
<dbReference type="InterPro" id="IPR052056">
    <property type="entry name" value="Mono-ARTD/PARP"/>
</dbReference>
<dbReference type="PANTHER" id="PTHR14453">
    <property type="entry name" value="PARP/ZINC FINGER CCCH TYPE DOMAIN CONTAINING PROTEIN"/>
    <property type="match status" value="1"/>
</dbReference>
<evidence type="ECO:0000256" key="2">
    <source>
        <dbReference type="ARBA" id="ARBA00022676"/>
    </source>
</evidence>
<keyword evidence="8" id="KW-1185">Reference proteome</keyword>
<proteinExistence type="predicted"/>
<keyword evidence="3" id="KW-0808">Transferase</keyword>
<dbReference type="GO" id="GO:0016757">
    <property type="term" value="F:glycosyltransferase activity"/>
    <property type="evidence" value="ECO:0007669"/>
    <property type="project" value="UniProtKB-KW"/>
</dbReference>
<evidence type="ECO:0000256" key="4">
    <source>
        <dbReference type="ARBA" id="ARBA00023027"/>
    </source>
</evidence>
<dbReference type="PANTHER" id="PTHR14453:SF67">
    <property type="entry name" value="POLY [ADP-RIBOSE] POLYMERASE"/>
    <property type="match status" value="1"/>
</dbReference>
<evidence type="ECO:0000256" key="3">
    <source>
        <dbReference type="ARBA" id="ARBA00022679"/>
    </source>
</evidence>
<dbReference type="EMBL" id="JBJQND010000010">
    <property type="protein sequence ID" value="KAL3863406.1"/>
    <property type="molecule type" value="Genomic_DNA"/>
</dbReference>
<dbReference type="GO" id="GO:0005634">
    <property type="term" value="C:nucleus"/>
    <property type="evidence" value="ECO:0007669"/>
    <property type="project" value="UniProtKB-SubCell"/>
</dbReference>
<reference evidence="7 8" key="1">
    <citation type="submission" date="2024-11" db="EMBL/GenBank/DDBJ databases">
        <title>Chromosome-level genome assembly of the freshwater bivalve Anodonta woodiana.</title>
        <authorList>
            <person name="Chen X."/>
        </authorList>
    </citation>
    <scope>NUCLEOTIDE SEQUENCE [LARGE SCALE GENOMIC DNA]</scope>
    <source>
        <strain evidence="7">MN2024</strain>
        <tissue evidence="7">Gills</tissue>
    </source>
</reference>
<dbReference type="Proteomes" id="UP001634394">
    <property type="component" value="Unassembled WGS sequence"/>
</dbReference>
<dbReference type="Pfam" id="PF01661">
    <property type="entry name" value="Macro"/>
    <property type="match status" value="1"/>
</dbReference>
<accession>A0ABD3VP83</accession>
<dbReference type="SUPFAM" id="SSF52949">
    <property type="entry name" value="Macro domain-like"/>
    <property type="match status" value="1"/>
</dbReference>
<dbReference type="InterPro" id="IPR002589">
    <property type="entry name" value="Macro_dom"/>
</dbReference>
<evidence type="ECO:0000256" key="5">
    <source>
        <dbReference type="ARBA" id="ARBA00023242"/>
    </source>
</evidence>
<dbReference type="InterPro" id="IPR043472">
    <property type="entry name" value="Macro_dom-like"/>
</dbReference>
<keyword evidence="5" id="KW-0539">Nucleus</keyword>
<comment type="caution">
    <text evidence="7">The sequence shown here is derived from an EMBL/GenBank/DDBJ whole genome shotgun (WGS) entry which is preliminary data.</text>
</comment>
<dbReference type="SMART" id="SM00506">
    <property type="entry name" value="A1pp"/>
    <property type="match status" value="1"/>
</dbReference>
<gene>
    <name evidence="7" type="ORF">ACJMK2_005163</name>
</gene>
<evidence type="ECO:0000259" key="6">
    <source>
        <dbReference type="PROSITE" id="PS51154"/>
    </source>
</evidence>
<sequence>MAEISLDTEFDSLSISSATSTSSSFSIISSRSRTAFIDHFEIFRKEPEIIQFCFNKEGTEKSSQESRLEELGLDPFICGYLGREHTPKEKLGTARLKFLEDLQKKCHARPSILDHGRIISIQYSGRWSTDTEMATWRAQVVELFKDTEGVRSYKASFPEKQENIGIVKRKLNHHLKERHVVAYALSDPEQVTEIGFAYERGPNDYIDTSDNEEKHDFVEKLANDINKQKIIWKLKTFKDQQMEVLKVRHKRWKSVLVDIQKDDNTVQLCGLQEDVDKVCLDIAKALLTASIYIMNLNDEEAQLYQSNTVKRFVKKKIESLSGQQCLDWQIDKNVIRIIGPNEGTVRRLVECLKECIKSRTFDNVPEKVLSLEAWKLQLEKFQSSYKEKLFIKCHGSTIKVTSTSDIHETVVMMVKNYLRRYTPYSSTIQSNRHKLDFFVRNHQAALEEDYRDEIFQITRPSEHEIQVYGSKQAYDKVRMVIDNSVIKLFWVARQNVIDFLQHEEGNQLMNKVSKESACLVQKCQQSIDLQFFKGNIEEQKVDVIVNSAAPDLKLDKGQVAKSLSGTAGPALQQDIQSQFPKGVSERKVLKGGPGNLHCKSVYHVVLPMQITEKNDVADVVGTLMNECLEMAIKDKYESIAFPVFGTGTLDYPPDVVLNTMYDVVVNFALKNVMEAITLKKIMIILFPENARVLKDYHVIEQERINRINDCTASHMKLLTEPDSLLKFFIVITSDSMENIEKAVAQMEEHLP</sequence>
<keyword evidence="4" id="KW-0520">NAD</keyword>
<dbReference type="Gene3D" id="3.40.220.10">
    <property type="entry name" value="Leucine Aminopeptidase, subunit E, domain 1"/>
    <property type="match status" value="1"/>
</dbReference>